<sequence>MSSGVRTVLLATLGGLVLGVITLALRDVLPGDWSRLVNSGAVWVVGAYAAGALIAVLGLGGYLVLNSVLDVAFTHSS</sequence>
<accession>A0ABV8LNT5</accession>
<dbReference type="Proteomes" id="UP001595816">
    <property type="component" value="Unassembled WGS sequence"/>
</dbReference>
<comment type="caution">
    <text evidence="2">The sequence shown here is derived from an EMBL/GenBank/DDBJ whole genome shotgun (WGS) entry which is preliminary data.</text>
</comment>
<dbReference type="Pfam" id="PF20128">
    <property type="entry name" value="DUF6518"/>
    <property type="match status" value="1"/>
</dbReference>
<dbReference type="RefSeq" id="WP_253763470.1">
    <property type="nucleotide sequence ID" value="NZ_JAMZDZ010000001.1"/>
</dbReference>
<proteinExistence type="predicted"/>
<dbReference type="InterPro" id="IPR045393">
    <property type="entry name" value="DUF6518"/>
</dbReference>
<keyword evidence="1" id="KW-0472">Membrane</keyword>
<evidence type="ECO:0000313" key="2">
    <source>
        <dbReference type="EMBL" id="MFC4131919.1"/>
    </source>
</evidence>
<gene>
    <name evidence="2" type="ORF">ACFOZ4_15020</name>
</gene>
<reference evidence="3" key="1">
    <citation type="journal article" date="2019" name="Int. J. Syst. Evol. Microbiol.">
        <title>The Global Catalogue of Microorganisms (GCM) 10K type strain sequencing project: providing services to taxonomists for standard genome sequencing and annotation.</title>
        <authorList>
            <consortium name="The Broad Institute Genomics Platform"/>
            <consortium name="The Broad Institute Genome Sequencing Center for Infectious Disease"/>
            <person name="Wu L."/>
            <person name="Ma J."/>
        </authorList>
    </citation>
    <scope>NUCLEOTIDE SEQUENCE [LARGE SCALE GENOMIC DNA]</scope>
    <source>
        <strain evidence="3">CGMCC 4.7289</strain>
    </source>
</reference>
<name>A0ABV8LNT5_9ACTN</name>
<feature type="transmembrane region" description="Helical" evidence="1">
    <location>
        <begin position="42"/>
        <end position="65"/>
    </location>
</feature>
<protein>
    <submittedName>
        <fullName evidence="2">DUF6518 family protein</fullName>
    </submittedName>
</protein>
<keyword evidence="1" id="KW-1133">Transmembrane helix</keyword>
<organism evidence="2 3">
    <name type="scientific">Hamadaea flava</name>
    <dbReference type="NCBI Taxonomy" id="1742688"/>
    <lineage>
        <taxon>Bacteria</taxon>
        <taxon>Bacillati</taxon>
        <taxon>Actinomycetota</taxon>
        <taxon>Actinomycetes</taxon>
        <taxon>Micromonosporales</taxon>
        <taxon>Micromonosporaceae</taxon>
        <taxon>Hamadaea</taxon>
    </lineage>
</organism>
<keyword evidence="3" id="KW-1185">Reference proteome</keyword>
<keyword evidence="1" id="KW-0812">Transmembrane</keyword>
<evidence type="ECO:0000313" key="3">
    <source>
        <dbReference type="Proteomes" id="UP001595816"/>
    </source>
</evidence>
<evidence type="ECO:0000256" key="1">
    <source>
        <dbReference type="SAM" id="Phobius"/>
    </source>
</evidence>
<dbReference type="EMBL" id="JBHSAY010000008">
    <property type="protein sequence ID" value="MFC4131919.1"/>
    <property type="molecule type" value="Genomic_DNA"/>
</dbReference>